<evidence type="ECO:0000313" key="3">
    <source>
        <dbReference type="Proteomes" id="UP000218811"/>
    </source>
</evidence>
<gene>
    <name evidence="2" type="ORF">WOLCODRAFT_137560</name>
</gene>
<organism evidence="2 3">
    <name type="scientific">Wolfiporia cocos (strain MD-104)</name>
    <name type="common">Brown rot fungus</name>
    <dbReference type="NCBI Taxonomy" id="742152"/>
    <lineage>
        <taxon>Eukaryota</taxon>
        <taxon>Fungi</taxon>
        <taxon>Dikarya</taxon>
        <taxon>Basidiomycota</taxon>
        <taxon>Agaricomycotina</taxon>
        <taxon>Agaricomycetes</taxon>
        <taxon>Polyporales</taxon>
        <taxon>Phaeolaceae</taxon>
        <taxon>Wolfiporia</taxon>
    </lineage>
</organism>
<feature type="compositionally biased region" description="Low complexity" evidence="1">
    <location>
        <begin position="107"/>
        <end position="117"/>
    </location>
</feature>
<keyword evidence="3" id="KW-1185">Reference proteome</keyword>
<feature type="region of interest" description="Disordered" evidence="1">
    <location>
        <begin position="205"/>
        <end position="226"/>
    </location>
</feature>
<feature type="compositionally biased region" description="Basic residues" evidence="1">
    <location>
        <begin position="70"/>
        <end position="82"/>
    </location>
</feature>
<dbReference type="AlphaFoldDB" id="A0A2H3JV49"/>
<feature type="compositionally biased region" description="Basic and acidic residues" evidence="1">
    <location>
        <begin position="802"/>
        <end position="815"/>
    </location>
</feature>
<dbReference type="GO" id="GO:1990116">
    <property type="term" value="P:ribosome-associated ubiquitin-dependent protein catabolic process"/>
    <property type="evidence" value="ECO:0007669"/>
    <property type="project" value="TreeGrafter"/>
</dbReference>
<evidence type="ECO:0000256" key="1">
    <source>
        <dbReference type="SAM" id="MobiDB-lite"/>
    </source>
</evidence>
<dbReference type="Proteomes" id="UP000218811">
    <property type="component" value="Unassembled WGS sequence"/>
</dbReference>
<dbReference type="PANTHER" id="PTHR22684:SF0">
    <property type="entry name" value="RIBOSOME QUALITY CONTROL COMPLEX SUBUNIT TCF25"/>
    <property type="match status" value="1"/>
</dbReference>
<reference evidence="2 3" key="1">
    <citation type="journal article" date="2012" name="Science">
        <title>The Paleozoic origin of enzymatic lignin decomposition reconstructed from 31 fungal genomes.</title>
        <authorList>
            <person name="Floudas D."/>
            <person name="Binder M."/>
            <person name="Riley R."/>
            <person name="Barry K."/>
            <person name="Blanchette R.A."/>
            <person name="Henrissat B."/>
            <person name="Martinez A.T."/>
            <person name="Otillar R."/>
            <person name="Spatafora J.W."/>
            <person name="Yadav J.S."/>
            <person name="Aerts A."/>
            <person name="Benoit I."/>
            <person name="Boyd A."/>
            <person name="Carlson A."/>
            <person name="Copeland A."/>
            <person name="Coutinho P.M."/>
            <person name="de Vries R.P."/>
            <person name="Ferreira P."/>
            <person name="Findley K."/>
            <person name="Foster B."/>
            <person name="Gaskell J."/>
            <person name="Glotzer D."/>
            <person name="Gorecki P."/>
            <person name="Heitman J."/>
            <person name="Hesse C."/>
            <person name="Hori C."/>
            <person name="Igarashi K."/>
            <person name="Jurgens J.A."/>
            <person name="Kallen N."/>
            <person name="Kersten P."/>
            <person name="Kohler A."/>
            <person name="Kuees U."/>
            <person name="Kumar T.K.A."/>
            <person name="Kuo A."/>
            <person name="LaButti K."/>
            <person name="Larrondo L.F."/>
            <person name="Lindquist E."/>
            <person name="Ling A."/>
            <person name="Lombard V."/>
            <person name="Lucas S."/>
            <person name="Lundell T."/>
            <person name="Martin R."/>
            <person name="McLaughlin D.J."/>
            <person name="Morgenstern I."/>
            <person name="Morin E."/>
            <person name="Murat C."/>
            <person name="Nagy L.G."/>
            <person name="Nolan M."/>
            <person name="Ohm R.A."/>
            <person name="Patyshakuliyeva A."/>
            <person name="Rokas A."/>
            <person name="Ruiz-Duenas F.J."/>
            <person name="Sabat G."/>
            <person name="Salamov A."/>
            <person name="Samejima M."/>
            <person name="Schmutz J."/>
            <person name="Slot J.C."/>
            <person name="St John F."/>
            <person name="Stenlid J."/>
            <person name="Sun H."/>
            <person name="Sun S."/>
            <person name="Syed K."/>
            <person name="Tsang A."/>
            <person name="Wiebenga A."/>
            <person name="Young D."/>
            <person name="Pisabarro A."/>
            <person name="Eastwood D.C."/>
            <person name="Martin F."/>
            <person name="Cullen D."/>
            <person name="Grigoriev I.V."/>
            <person name="Hibbett D.S."/>
        </authorList>
    </citation>
    <scope>NUCLEOTIDE SEQUENCE [LARGE SCALE GENOMIC DNA]</scope>
    <source>
        <strain evidence="2 3">MD-104</strain>
    </source>
</reference>
<evidence type="ECO:0000313" key="2">
    <source>
        <dbReference type="EMBL" id="PCH41718.1"/>
    </source>
</evidence>
<feature type="compositionally biased region" description="Acidic residues" evidence="1">
    <location>
        <begin position="754"/>
        <end position="771"/>
    </location>
</feature>
<dbReference type="OrthoDB" id="205993at2759"/>
<protein>
    <submittedName>
        <fullName evidence="2">DUF654-domain-containing protein</fullName>
    </submittedName>
</protein>
<dbReference type="GO" id="GO:0072344">
    <property type="term" value="P:rescue of stalled ribosome"/>
    <property type="evidence" value="ECO:0007669"/>
    <property type="project" value="TreeGrafter"/>
</dbReference>
<accession>A0A2H3JV49</accession>
<feature type="region of interest" description="Disordered" evidence="1">
    <location>
        <begin position="22"/>
        <end position="138"/>
    </location>
</feature>
<dbReference type="STRING" id="742152.A0A2H3JV49"/>
<dbReference type="EMBL" id="KB468113">
    <property type="protein sequence ID" value="PCH41718.1"/>
    <property type="molecule type" value="Genomic_DNA"/>
</dbReference>
<feature type="region of interest" description="Disordered" evidence="1">
    <location>
        <begin position="789"/>
        <end position="815"/>
    </location>
</feature>
<proteinExistence type="predicted"/>
<feature type="compositionally biased region" description="Basic residues" evidence="1">
    <location>
        <begin position="120"/>
        <end position="131"/>
    </location>
</feature>
<feature type="region of interest" description="Disordered" evidence="1">
    <location>
        <begin position="744"/>
        <end position="775"/>
    </location>
</feature>
<dbReference type="PANTHER" id="PTHR22684">
    <property type="entry name" value="NULP1-RELATED"/>
    <property type="match status" value="1"/>
</dbReference>
<name>A0A2H3JV49_WOLCO</name>
<sequence length="815" mass="91094">MAPRLNKRQMRMQEELQALEVAEQVEQSGAEDSEPEPPKAQRIAGSGFAALMNTMSSDEQSDEETSQRASKTKKRKKKKKKATNSVPSAPPEPASVEPKPNVVTDESASAPAPAAGPSKKERKALKRQKAKEKKDDRDEIDKALAELSLKYPRLQQAASYTNASAAVLSASNRFAALLAVSLPHLDSEAEMRKFFGAKVVSAAKSTSAGASSPRRPPTQRSNLTHPQANWWPAQLRQGLSMRLLTEEEAAAKRTRGWVPFVEERVWTVEYSKRYRGATYTFIQVVMSGDPEGFRRILQAFPYHADTLLQLSEVYHHREEHSSAADFIDRALFAYERAFVGSFNFTSGMNRLDFDRVENRPFFLAIHRQVGDLHRRGCFRTAFEFARLLYAIDPWGDPHGALLYLDFLAIKAEMWQWAIDLYTFSAPHADEYQGHRDGFRVTVLPGWAYSYALALFRDEEEKDESHENSMEALQKAIIAFPSVVPLLADKADITLSAATRGHSAFHIYTDAHSLTQADAILHLLSHLYAMRSSSLWKPPVYASWFAKAVEATLPLLSSSTQSSSSKLGFSALFSQPNAAYSVYRHVVVNETTCRRLFAFIPRRVTDTKHLACDPLPPLTRINEYDPQFFEGAEDGLMVHPRGGRANERMLERLVPDPVFRRQLQDFFEANPRFAQHFPGGVVQFVQMAAQMPEDVLQDMMIAAATGEDGGQGMPGAMPGQEVIFVDQEADVAAPTQMHVAAPDAIAHQDHPAQRDEEEEDEDYEEEEEEEEVAPLPVRLLRNVINRFWGSGAAEGGESSDGEDDRRAPAGHDDDVD</sequence>
<dbReference type="Pfam" id="PF04910">
    <property type="entry name" value="Tcf25"/>
    <property type="match status" value="1"/>
</dbReference>
<dbReference type="GO" id="GO:1990112">
    <property type="term" value="C:RQC complex"/>
    <property type="evidence" value="ECO:0007669"/>
    <property type="project" value="TreeGrafter"/>
</dbReference>
<dbReference type="OMA" id="IWGKMPP"/>
<dbReference type="InterPro" id="IPR006994">
    <property type="entry name" value="TCF25/Rqc1"/>
</dbReference>